<reference evidence="3" key="1">
    <citation type="journal article" date="2018" name="Nat. Microbiol.">
        <title>Leveraging single-cell genomics to expand the fungal tree of life.</title>
        <authorList>
            <person name="Ahrendt S.R."/>
            <person name="Quandt C.A."/>
            <person name="Ciobanu D."/>
            <person name="Clum A."/>
            <person name="Salamov A."/>
            <person name="Andreopoulos B."/>
            <person name="Cheng J.F."/>
            <person name="Woyke T."/>
            <person name="Pelin A."/>
            <person name="Henrissat B."/>
            <person name="Reynolds N.K."/>
            <person name="Benny G.L."/>
            <person name="Smith M.E."/>
            <person name="James T.Y."/>
            <person name="Grigoriev I.V."/>
        </authorList>
    </citation>
    <scope>NUCLEOTIDE SEQUENCE [LARGE SCALE GENOMIC DNA]</scope>
</reference>
<dbReference type="AlphaFoldDB" id="A0A4V1IQ16"/>
<sequence>MIKEDGEAKDIRVRARAGVEAERSQEQAKDISLREKDGSGILDKDNAEPLHKRQKAGPRDFANTRARNLPQGLLHSREERAAQLFRDVDIMLVEGISAGWGEASQHTHCLEGQRTAEVDTGEAVLSPATKTCNRSDQHTTVLRVSASKTATVIRFHLRRGMELEHQREWEGNESEKRSSRGEC</sequence>
<keyword evidence="3" id="KW-1185">Reference proteome</keyword>
<evidence type="ECO:0000313" key="2">
    <source>
        <dbReference type="EMBL" id="RKO84987.1"/>
    </source>
</evidence>
<evidence type="ECO:0000313" key="3">
    <source>
        <dbReference type="Proteomes" id="UP000269721"/>
    </source>
</evidence>
<protein>
    <submittedName>
        <fullName evidence="2">Uncharacterized protein</fullName>
    </submittedName>
</protein>
<proteinExistence type="predicted"/>
<dbReference type="EMBL" id="KZ999527">
    <property type="protein sequence ID" value="RKO84987.1"/>
    <property type="molecule type" value="Genomic_DNA"/>
</dbReference>
<feature type="region of interest" description="Disordered" evidence="1">
    <location>
        <begin position="1"/>
        <end position="65"/>
    </location>
</feature>
<feature type="compositionally biased region" description="Basic and acidic residues" evidence="1">
    <location>
        <begin position="1"/>
        <end position="51"/>
    </location>
</feature>
<gene>
    <name evidence="2" type="ORF">BDK51DRAFT_29519</name>
</gene>
<name>A0A4V1IQ16_9FUNG</name>
<organism evidence="2 3">
    <name type="scientific">Blyttiomyces helicus</name>
    <dbReference type="NCBI Taxonomy" id="388810"/>
    <lineage>
        <taxon>Eukaryota</taxon>
        <taxon>Fungi</taxon>
        <taxon>Fungi incertae sedis</taxon>
        <taxon>Chytridiomycota</taxon>
        <taxon>Chytridiomycota incertae sedis</taxon>
        <taxon>Chytridiomycetes</taxon>
        <taxon>Chytridiomycetes incertae sedis</taxon>
        <taxon>Blyttiomyces</taxon>
    </lineage>
</organism>
<dbReference type="Proteomes" id="UP000269721">
    <property type="component" value="Unassembled WGS sequence"/>
</dbReference>
<accession>A0A4V1IQ16</accession>
<evidence type="ECO:0000256" key="1">
    <source>
        <dbReference type="SAM" id="MobiDB-lite"/>
    </source>
</evidence>